<dbReference type="Proteomes" id="UP000555407">
    <property type="component" value="Unassembled WGS sequence"/>
</dbReference>
<reference evidence="1 2" key="1">
    <citation type="submission" date="2020-03" db="EMBL/GenBank/DDBJ databases">
        <title>Sequencing the genomes of 1000 actinobacteria strains.</title>
        <authorList>
            <person name="Klenk H.-P."/>
        </authorList>
    </citation>
    <scope>NUCLEOTIDE SEQUENCE [LARGE SCALE GENOMIC DNA]</scope>
    <source>
        <strain evidence="1 2">DSM 45490</strain>
    </source>
</reference>
<accession>A0A7X6A3E7</accession>
<proteinExistence type="predicted"/>
<gene>
    <name evidence="1" type="ORF">BJY22_006053</name>
</gene>
<organism evidence="1 2">
    <name type="scientific">Kribbella shirazensis</name>
    <dbReference type="NCBI Taxonomy" id="1105143"/>
    <lineage>
        <taxon>Bacteria</taxon>
        <taxon>Bacillati</taxon>
        <taxon>Actinomycetota</taxon>
        <taxon>Actinomycetes</taxon>
        <taxon>Propionibacteriales</taxon>
        <taxon>Kribbellaceae</taxon>
        <taxon>Kribbella</taxon>
    </lineage>
</organism>
<keyword evidence="2" id="KW-1185">Reference proteome</keyword>
<dbReference type="AlphaFoldDB" id="A0A7X6A3E7"/>
<evidence type="ECO:0000313" key="2">
    <source>
        <dbReference type="Proteomes" id="UP000555407"/>
    </source>
</evidence>
<name>A0A7X6A3E7_9ACTN</name>
<dbReference type="EMBL" id="JAASRO010000001">
    <property type="protein sequence ID" value="NIK60336.1"/>
    <property type="molecule type" value="Genomic_DNA"/>
</dbReference>
<evidence type="ECO:0000313" key="1">
    <source>
        <dbReference type="EMBL" id="NIK60336.1"/>
    </source>
</evidence>
<protein>
    <submittedName>
        <fullName evidence="1">Uncharacterized protein</fullName>
    </submittedName>
</protein>
<sequence>MLDYWTEQDADGNVVRTHNDPCEYLLKML</sequence>
<comment type="caution">
    <text evidence="1">The sequence shown here is derived from an EMBL/GenBank/DDBJ whole genome shotgun (WGS) entry which is preliminary data.</text>
</comment>